<accession>A0A3S4B638</accession>
<name>A0A3S4B638_9BRAD</name>
<dbReference type="Proteomes" id="UP000289200">
    <property type="component" value="Unassembled WGS sequence"/>
</dbReference>
<evidence type="ECO:0000313" key="2">
    <source>
        <dbReference type="EMBL" id="VCU10140.1"/>
    </source>
</evidence>
<reference evidence="3" key="1">
    <citation type="submission" date="2018-10" db="EMBL/GenBank/DDBJ databases">
        <authorList>
            <person name="Peiro R."/>
            <person name="Begona"/>
            <person name="Cbmso G."/>
            <person name="Lopez M."/>
            <person name="Gonzalez S."/>
            <person name="Sacristan E."/>
            <person name="Castillo E."/>
        </authorList>
    </citation>
    <scope>NUCLEOTIDE SEQUENCE [LARGE SCALE GENOMIC DNA]</scope>
</reference>
<gene>
    <name evidence="2" type="ORF">RHODGE_RHODGE_03326</name>
</gene>
<dbReference type="AlphaFoldDB" id="A0A3S4B638"/>
<evidence type="ECO:0000256" key="1">
    <source>
        <dbReference type="SAM" id="MobiDB-lite"/>
    </source>
</evidence>
<sequence length="377" mass="40919">MVDYSALYRLSQYQPTYDTPKVDFAGALGDIAGTITRNRQDAQRQANTDRAFAEDTRRDARDFDQRRADAAALAEHRRQSLDLQRQQLNRPTEDVREYEYVRGQGFQGTFADWMQRKRAGAGEYGLQPVWGRDEQGNPVMMQPGKSGEAIRTKLPDGVTLSGKEPIRMDAGTHFVLMDPLTRQVIGQVPKNIEGKEAAEERGKALGQAQVALPGTIAKAEQTTGLIDAMINHPGRTTATGASRWADPRNYIPGTSAKDFAARADQLQGRTFLEAFESLKGGGAITEIEGKKAEAAIARLDRSQSDGEYLAALHELRGIVAAGMERARARAGGPAAASPATPAAPGRAAPPAEGALLAPDGRWYLPDPKRPGKFLLVQ</sequence>
<feature type="region of interest" description="Disordered" evidence="1">
    <location>
        <begin position="330"/>
        <end position="354"/>
    </location>
</feature>
<feature type="compositionally biased region" description="Basic and acidic residues" evidence="1">
    <location>
        <begin position="51"/>
        <end position="61"/>
    </location>
</feature>
<proteinExistence type="predicted"/>
<feature type="region of interest" description="Disordered" evidence="1">
    <location>
        <begin position="36"/>
        <end position="61"/>
    </location>
</feature>
<comment type="caution">
    <text evidence="2">The sequence shown here is derived from an EMBL/GenBank/DDBJ whole genome shotgun (WGS) entry which is preliminary data.</text>
</comment>
<protein>
    <submittedName>
        <fullName evidence="2">Uncharacterized protein</fullName>
    </submittedName>
</protein>
<evidence type="ECO:0000313" key="3">
    <source>
        <dbReference type="Proteomes" id="UP000289200"/>
    </source>
</evidence>
<dbReference type="EMBL" id="UWOC01000161">
    <property type="protein sequence ID" value="VCU10140.1"/>
    <property type="molecule type" value="Genomic_DNA"/>
</dbReference>
<dbReference type="RefSeq" id="WP_129610074.1">
    <property type="nucleotide sequence ID" value="NZ_UWOC01000161.1"/>
</dbReference>
<dbReference type="OrthoDB" id="7330655at2"/>
<keyword evidence="3" id="KW-1185">Reference proteome</keyword>
<organism evidence="2 3">
    <name type="scientific">Rhodoplanes serenus</name>
    <dbReference type="NCBI Taxonomy" id="200615"/>
    <lineage>
        <taxon>Bacteria</taxon>
        <taxon>Pseudomonadati</taxon>
        <taxon>Pseudomonadota</taxon>
        <taxon>Alphaproteobacteria</taxon>
        <taxon>Hyphomicrobiales</taxon>
        <taxon>Nitrobacteraceae</taxon>
        <taxon>Rhodoplanes</taxon>
    </lineage>
</organism>